<dbReference type="SUPFAM" id="SSF109854">
    <property type="entry name" value="DinB/YfiT-like putative metalloenzymes"/>
    <property type="match status" value="1"/>
</dbReference>
<gene>
    <name evidence="1" type="ORF">NOCA2120080</name>
</gene>
<dbReference type="AlphaFoldDB" id="A0A2P2BWD3"/>
<reference evidence="1" key="1">
    <citation type="submission" date="2015-08" db="EMBL/GenBank/DDBJ databases">
        <authorList>
            <person name="Babu N.S."/>
            <person name="Beckwith C.J."/>
            <person name="Beseler K.G."/>
            <person name="Brison A."/>
            <person name="Carone J.V."/>
            <person name="Caskin T.P."/>
            <person name="Diamond M."/>
            <person name="Durham M.E."/>
            <person name="Foxe J.M."/>
            <person name="Go M."/>
            <person name="Henderson B.A."/>
            <person name="Jones I.B."/>
            <person name="McGettigan J.A."/>
            <person name="Micheletti S.J."/>
            <person name="Nasrallah M.E."/>
            <person name="Ortiz D."/>
            <person name="Piller C.R."/>
            <person name="Privatt S.R."/>
            <person name="Schneider S.L."/>
            <person name="Sharp S."/>
            <person name="Smith T.C."/>
            <person name="Stanton J.D."/>
            <person name="Ullery H.E."/>
            <person name="Wilson R.J."/>
            <person name="Serrano M.G."/>
            <person name="Buck G."/>
            <person name="Lee V."/>
            <person name="Wang Y."/>
            <person name="Carvalho R."/>
            <person name="Voegtly L."/>
            <person name="Shi R."/>
            <person name="Duckworth R."/>
            <person name="Johnson A."/>
            <person name="Loviza R."/>
            <person name="Walstead R."/>
            <person name="Shah Z."/>
            <person name="Kiflezghi M."/>
            <person name="Wade K."/>
            <person name="Ball S.L."/>
            <person name="Bradley K.W."/>
            <person name="Asai D.J."/>
            <person name="Bowman C.A."/>
            <person name="Russell D.A."/>
            <person name="Pope W.H."/>
            <person name="Jacobs-Sera D."/>
            <person name="Hendrix R.W."/>
            <person name="Hatfull G.F."/>
        </authorList>
    </citation>
    <scope>NUCLEOTIDE SEQUENCE</scope>
</reference>
<dbReference type="InterPro" id="IPR017519">
    <property type="entry name" value="CHP03085"/>
</dbReference>
<evidence type="ECO:0008006" key="2">
    <source>
        <dbReference type="Google" id="ProtNLM"/>
    </source>
</evidence>
<protein>
    <recommendedName>
        <fullName evidence="2">Mycothiol-dependent maleylpyruvate isomerase metal-binding domain-containing protein</fullName>
    </recommendedName>
</protein>
<proteinExistence type="predicted"/>
<organism evidence="1">
    <name type="scientific">metagenome</name>
    <dbReference type="NCBI Taxonomy" id="256318"/>
    <lineage>
        <taxon>unclassified sequences</taxon>
        <taxon>metagenomes</taxon>
    </lineage>
</organism>
<dbReference type="InterPro" id="IPR034660">
    <property type="entry name" value="DinB/YfiT-like"/>
</dbReference>
<sequence>MLRRVTTRNLAVDERRRLCDLALEVGPSAPTLCGDWTVQELVAHLLVRERSPFAVGIAIAPLEGLTESAMRRAEKAGLEAMVKRLRSTRFTAVWLPAVDRIFNTMELFVHHEDIRRAQPSWEPRALTSYEQGQVWGGLKVTGKGLVRPAGVPVTLRRADKDSSTVLVAGDDPVTVTGLPSELTMFVYGRAEHRDLVFDGPAGAVRALKDAALGL</sequence>
<name>A0A2P2BWD3_9ZZZZ</name>
<dbReference type="NCBIfam" id="TIGR03085">
    <property type="entry name" value="TIGR03085 family metal-binding protein"/>
    <property type="match status" value="1"/>
</dbReference>
<dbReference type="EMBL" id="CZKA01000004">
    <property type="protein sequence ID" value="CUR54047.1"/>
    <property type="molecule type" value="Genomic_DNA"/>
</dbReference>
<accession>A0A2P2BWD3</accession>
<dbReference type="NCBIfam" id="TIGR03083">
    <property type="entry name" value="maleylpyruvate isomerase family mycothiol-dependent enzyme"/>
    <property type="match status" value="1"/>
</dbReference>
<evidence type="ECO:0000313" key="1">
    <source>
        <dbReference type="EMBL" id="CUR54047.1"/>
    </source>
</evidence>
<dbReference type="InterPro" id="IPR017517">
    <property type="entry name" value="Maleyloyr_isom"/>
</dbReference>